<dbReference type="InterPro" id="IPR001969">
    <property type="entry name" value="Aspartic_peptidase_AS"/>
</dbReference>
<keyword evidence="3" id="KW-1185">Reference proteome</keyword>
<evidence type="ECO:0000256" key="1">
    <source>
        <dbReference type="SAM" id="MobiDB-lite"/>
    </source>
</evidence>
<dbReference type="OrthoDB" id="8039770at2759"/>
<dbReference type="InterPro" id="IPR021109">
    <property type="entry name" value="Peptidase_aspartic_dom_sf"/>
</dbReference>
<evidence type="ECO:0000313" key="3">
    <source>
        <dbReference type="Proteomes" id="UP001152795"/>
    </source>
</evidence>
<dbReference type="SUPFAM" id="SSF50630">
    <property type="entry name" value="Acid proteases"/>
    <property type="match status" value="1"/>
</dbReference>
<accession>A0A7D9I561</accession>
<dbReference type="GO" id="GO:0006508">
    <property type="term" value="P:proteolysis"/>
    <property type="evidence" value="ECO:0007669"/>
    <property type="project" value="InterPro"/>
</dbReference>
<proteinExistence type="predicted"/>
<gene>
    <name evidence="2" type="ORF">PACLA_8A016523</name>
</gene>
<evidence type="ECO:0000313" key="2">
    <source>
        <dbReference type="EMBL" id="CAB4000606.1"/>
    </source>
</evidence>
<feature type="compositionally biased region" description="Basic and acidic residues" evidence="1">
    <location>
        <begin position="240"/>
        <end position="255"/>
    </location>
</feature>
<dbReference type="EMBL" id="CACRXK020003879">
    <property type="protein sequence ID" value="CAB4000606.1"/>
    <property type="molecule type" value="Genomic_DNA"/>
</dbReference>
<protein>
    <submittedName>
        <fullName evidence="2">PREDICTED: uncharacterized protein LOC107336737</fullName>
    </submittedName>
</protein>
<dbReference type="PANTHER" id="PTHR33198:SF20">
    <property type="entry name" value="RETROTRANSPOSON GAG DOMAIN-CONTAINING PROTEIN"/>
    <property type="match status" value="1"/>
</dbReference>
<sequence length="394" mass="44829">MATMPIVNPMPPFDPDSDIGANIGPKWKIWMEDFEMYITTNGITNKAKKQALLLYQAGAQVRVIFRQIPDNGDDKDYKAVEKLNKYFEPQKHRLYKVYKFREARQDVSETLDQCYTRLRSLSTRCEFADPDFEIMVQIVVCGRSSLLRKQALRDPKLTLKDLLVLGRQCERSRQQAAEIEEGTRNNQTGMNDDAVVDAVRNTPCWKDIAKRAKGKECRKCSKLNHFARVCQSAPAKARGQRQDRGRWQGRHENKPIRPLNVSDNESSDSDNYCYSVNDTKTQNPYTKLKINNRNVKFTVDTGSSINIIDQQTFEQTKTNIKAYAFNSNVPVKMNGKFTTIVESRRKITVTTIYVTKANGGCLLSGSTAEELGLISWHLNAVQITTSSQTAPTFT</sequence>
<name>A0A7D9I561_PARCT</name>
<reference evidence="2" key="1">
    <citation type="submission" date="2020-04" db="EMBL/GenBank/DDBJ databases">
        <authorList>
            <person name="Alioto T."/>
            <person name="Alioto T."/>
            <person name="Gomez Garrido J."/>
        </authorList>
    </citation>
    <scope>NUCLEOTIDE SEQUENCE</scope>
    <source>
        <strain evidence="2">A484AB</strain>
    </source>
</reference>
<dbReference type="PROSITE" id="PS00141">
    <property type="entry name" value="ASP_PROTEASE"/>
    <property type="match status" value="1"/>
</dbReference>
<dbReference type="PANTHER" id="PTHR33198">
    <property type="entry name" value="ANK_REP_REGION DOMAIN-CONTAINING PROTEIN-RELATED"/>
    <property type="match status" value="1"/>
</dbReference>
<feature type="region of interest" description="Disordered" evidence="1">
    <location>
        <begin position="233"/>
        <end position="274"/>
    </location>
</feature>
<dbReference type="Gene3D" id="2.40.70.10">
    <property type="entry name" value="Acid Proteases"/>
    <property type="match status" value="1"/>
</dbReference>
<dbReference type="Proteomes" id="UP001152795">
    <property type="component" value="Unassembled WGS sequence"/>
</dbReference>
<comment type="caution">
    <text evidence="2">The sequence shown here is derived from an EMBL/GenBank/DDBJ whole genome shotgun (WGS) entry which is preliminary data.</text>
</comment>
<dbReference type="GO" id="GO:0004190">
    <property type="term" value="F:aspartic-type endopeptidase activity"/>
    <property type="evidence" value="ECO:0007669"/>
    <property type="project" value="InterPro"/>
</dbReference>
<organism evidence="2 3">
    <name type="scientific">Paramuricea clavata</name>
    <name type="common">Red gorgonian</name>
    <name type="synonym">Violescent sea-whip</name>
    <dbReference type="NCBI Taxonomy" id="317549"/>
    <lineage>
        <taxon>Eukaryota</taxon>
        <taxon>Metazoa</taxon>
        <taxon>Cnidaria</taxon>
        <taxon>Anthozoa</taxon>
        <taxon>Octocorallia</taxon>
        <taxon>Malacalcyonacea</taxon>
        <taxon>Plexauridae</taxon>
        <taxon>Paramuricea</taxon>
    </lineage>
</organism>
<dbReference type="AlphaFoldDB" id="A0A7D9I561"/>